<dbReference type="WBParaSite" id="TCLT_0000730001-mRNA-1">
    <property type="protein sequence ID" value="TCLT_0000730001-mRNA-1"/>
    <property type="gene ID" value="TCLT_0000730001"/>
</dbReference>
<feature type="chain" id="PRO_5043126581" evidence="1">
    <location>
        <begin position="17"/>
        <end position="106"/>
    </location>
</feature>
<accession>A0A0N5D316</accession>
<evidence type="ECO:0000313" key="2">
    <source>
        <dbReference type="EMBL" id="VDN04730.1"/>
    </source>
</evidence>
<organism evidence="4">
    <name type="scientific">Thelazia callipaeda</name>
    <name type="common">Oriental eyeworm</name>
    <name type="synonym">Parasitic nematode</name>
    <dbReference type="NCBI Taxonomy" id="103827"/>
    <lineage>
        <taxon>Eukaryota</taxon>
        <taxon>Metazoa</taxon>
        <taxon>Ecdysozoa</taxon>
        <taxon>Nematoda</taxon>
        <taxon>Chromadorea</taxon>
        <taxon>Rhabditida</taxon>
        <taxon>Spirurina</taxon>
        <taxon>Spiruromorpha</taxon>
        <taxon>Thelazioidea</taxon>
        <taxon>Thelaziidae</taxon>
        <taxon>Thelazia</taxon>
    </lineage>
</organism>
<gene>
    <name evidence="2" type="ORF">TCLT_LOCUS7289</name>
</gene>
<evidence type="ECO:0000256" key="1">
    <source>
        <dbReference type="SAM" id="SignalP"/>
    </source>
</evidence>
<proteinExistence type="predicted"/>
<reference evidence="2 3" key="2">
    <citation type="submission" date="2018-11" db="EMBL/GenBank/DDBJ databases">
        <authorList>
            <consortium name="Pathogen Informatics"/>
        </authorList>
    </citation>
    <scope>NUCLEOTIDE SEQUENCE [LARGE SCALE GENOMIC DNA]</scope>
</reference>
<keyword evidence="3" id="KW-1185">Reference proteome</keyword>
<dbReference type="EMBL" id="UYYF01004492">
    <property type="protein sequence ID" value="VDN04730.1"/>
    <property type="molecule type" value="Genomic_DNA"/>
</dbReference>
<protein>
    <submittedName>
        <fullName evidence="4">HABP4_PAI-RBP1 domain-containing protein</fullName>
    </submittedName>
</protein>
<keyword evidence="1" id="KW-0732">Signal</keyword>
<evidence type="ECO:0000313" key="4">
    <source>
        <dbReference type="WBParaSite" id="TCLT_0000730001-mRNA-1"/>
    </source>
</evidence>
<dbReference type="AlphaFoldDB" id="A0A0N5D316"/>
<feature type="signal peptide" evidence="1">
    <location>
        <begin position="1"/>
        <end position="16"/>
    </location>
</feature>
<name>A0A0N5D316_THECL</name>
<evidence type="ECO:0000313" key="3">
    <source>
        <dbReference type="Proteomes" id="UP000276776"/>
    </source>
</evidence>
<dbReference type="Proteomes" id="UP000276776">
    <property type="component" value="Unassembled WGS sequence"/>
</dbReference>
<reference evidence="4" key="1">
    <citation type="submission" date="2017-02" db="UniProtKB">
        <authorList>
            <consortium name="WormBaseParasite"/>
        </authorList>
    </citation>
    <scope>IDENTIFICATION</scope>
</reference>
<sequence length="106" mass="12034">MIVCGCVCVCVSVCECVFFPLIYIDEGKYNHRASDKERLVRKVTNDALEEKEVEEKMIRCKSGFGGNSNGTNEQQVGMRPHFKTFEDARKERPSIIARHNTAPAHE</sequence>